<proteinExistence type="inferred from homology"/>
<dbReference type="GO" id="GO:0006574">
    <property type="term" value="P:L-valine catabolic process"/>
    <property type="evidence" value="ECO:0007669"/>
    <property type="project" value="TreeGrafter"/>
</dbReference>
<dbReference type="FunFam" id="3.40.605.10:FF:000003">
    <property type="entry name" value="Methylmalonate-semialdehyde dehydrogenase [acylating]"/>
    <property type="match status" value="1"/>
</dbReference>
<dbReference type="GO" id="GO:0006210">
    <property type="term" value="P:thymine catabolic process"/>
    <property type="evidence" value="ECO:0007669"/>
    <property type="project" value="TreeGrafter"/>
</dbReference>
<keyword evidence="5" id="KW-0560">Oxidoreductase</keyword>
<reference evidence="13 14" key="1">
    <citation type="submission" date="2015-12" db="EMBL/GenBank/DDBJ databases">
        <title>The genome of Folsomia candida.</title>
        <authorList>
            <person name="Faddeeva A."/>
            <person name="Derks M.F."/>
            <person name="Anvar Y."/>
            <person name="Smit S."/>
            <person name="Van Straalen N."/>
            <person name="Roelofs D."/>
        </authorList>
    </citation>
    <scope>NUCLEOTIDE SEQUENCE [LARGE SCALE GENOMIC DNA]</scope>
    <source>
        <strain evidence="13 14">VU population</strain>
        <tissue evidence="13">Whole body</tissue>
    </source>
</reference>
<evidence type="ECO:0000259" key="12">
    <source>
        <dbReference type="Pfam" id="PF00171"/>
    </source>
</evidence>
<name>A0A226EKY3_FOLCA</name>
<dbReference type="GO" id="GO:0004491">
    <property type="term" value="F:methylmalonate-semialdehyde dehydrogenase (acylating, NAD) activity"/>
    <property type="evidence" value="ECO:0007669"/>
    <property type="project" value="UniProtKB-EC"/>
</dbReference>
<dbReference type="PANTHER" id="PTHR43866:SF3">
    <property type="entry name" value="METHYLMALONATE-SEMIALDEHYDE DEHYDROGENASE [ACYLATING], MITOCHONDRIAL"/>
    <property type="match status" value="1"/>
</dbReference>
<dbReference type="Proteomes" id="UP000198287">
    <property type="component" value="Unassembled WGS sequence"/>
</dbReference>
<dbReference type="EMBL" id="LNIX01000003">
    <property type="protein sequence ID" value="OXA57654.1"/>
    <property type="molecule type" value="Genomic_DNA"/>
</dbReference>
<comment type="function">
    <text evidence="7">Probable malonate and methylmalonate semialdehyde dehydrogenase involved in the catabolism of valine, thymine, and compounds catabolized by way of beta-alanine, including uracil and cytidine.</text>
</comment>
<evidence type="ECO:0000256" key="2">
    <source>
        <dbReference type="ARBA" id="ARBA00011881"/>
    </source>
</evidence>
<evidence type="ECO:0000313" key="13">
    <source>
        <dbReference type="EMBL" id="OXA57654.1"/>
    </source>
</evidence>
<dbReference type="EC" id="1.2.1.27" evidence="3"/>
<dbReference type="OMA" id="GGAKNHI"/>
<evidence type="ECO:0000256" key="9">
    <source>
        <dbReference type="ARBA" id="ARBA00042419"/>
    </source>
</evidence>
<protein>
    <recommendedName>
        <fullName evidence="8">Probable methylmalonate-semialdehyde/malonate-semialdehyde dehydrogenase [acylating], mitochondrial</fullName>
        <ecNumber evidence="3">1.2.1.27</ecNumber>
    </recommendedName>
    <alternativeName>
        <fullName evidence="9">Malonate-semialdehyde dehydrogenase [acylating]</fullName>
    </alternativeName>
</protein>
<dbReference type="SUPFAM" id="SSF53720">
    <property type="entry name" value="ALDH-like"/>
    <property type="match status" value="1"/>
</dbReference>
<dbReference type="InterPro" id="IPR015590">
    <property type="entry name" value="Aldehyde_DH_dom"/>
</dbReference>
<dbReference type="InterPro" id="IPR016161">
    <property type="entry name" value="Ald_DH/histidinol_DH"/>
</dbReference>
<keyword evidence="4" id="KW-0809">Transit peptide</keyword>
<dbReference type="InterPro" id="IPR016162">
    <property type="entry name" value="Ald_DH_N"/>
</dbReference>
<evidence type="ECO:0000256" key="5">
    <source>
        <dbReference type="ARBA" id="ARBA00023002"/>
    </source>
</evidence>
<dbReference type="InterPro" id="IPR010061">
    <property type="entry name" value="MeMal-semiAld_DH"/>
</dbReference>
<dbReference type="AlphaFoldDB" id="A0A226EKY3"/>
<evidence type="ECO:0000256" key="4">
    <source>
        <dbReference type="ARBA" id="ARBA00022946"/>
    </source>
</evidence>
<evidence type="ECO:0000256" key="7">
    <source>
        <dbReference type="ARBA" id="ARBA00037458"/>
    </source>
</evidence>
<comment type="caution">
    <text evidence="13">The sequence shown here is derived from an EMBL/GenBank/DDBJ whole genome shotgun (WGS) entry which is preliminary data.</text>
</comment>
<dbReference type="STRING" id="158441.A0A226EKY3"/>
<comment type="catalytic activity">
    <reaction evidence="11">
        <text>3-oxopropanoate + NAD(+) + CoA + H2O = hydrogencarbonate + acetyl-CoA + NADH + H(+)</text>
        <dbReference type="Rhea" id="RHEA:76615"/>
        <dbReference type="ChEBI" id="CHEBI:15377"/>
        <dbReference type="ChEBI" id="CHEBI:15378"/>
        <dbReference type="ChEBI" id="CHEBI:17544"/>
        <dbReference type="ChEBI" id="CHEBI:33190"/>
        <dbReference type="ChEBI" id="CHEBI:57287"/>
        <dbReference type="ChEBI" id="CHEBI:57288"/>
        <dbReference type="ChEBI" id="CHEBI:57540"/>
        <dbReference type="ChEBI" id="CHEBI:57945"/>
        <dbReference type="EC" id="1.2.1.27"/>
    </reaction>
    <physiologicalReaction direction="left-to-right" evidence="11">
        <dbReference type="Rhea" id="RHEA:76616"/>
    </physiologicalReaction>
</comment>
<dbReference type="CDD" id="cd07085">
    <property type="entry name" value="ALDH_F6_MMSDH"/>
    <property type="match status" value="1"/>
</dbReference>
<gene>
    <name evidence="13" type="ORF">Fcan01_06602</name>
</gene>
<evidence type="ECO:0000256" key="6">
    <source>
        <dbReference type="ARBA" id="ARBA00023027"/>
    </source>
</evidence>
<keyword evidence="6" id="KW-0520">NAD</keyword>
<comment type="catalytic activity">
    <reaction evidence="10">
        <text>2-methyl-3-oxopropanoate + NAD(+) + CoA + H2O = propanoyl-CoA + hydrogencarbonate + NADH + H(+)</text>
        <dbReference type="Rhea" id="RHEA:20804"/>
        <dbReference type="ChEBI" id="CHEBI:15377"/>
        <dbReference type="ChEBI" id="CHEBI:15378"/>
        <dbReference type="ChEBI" id="CHEBI:17544"/>
        <dbReference type="ChEBI" id="CHEBI:57287"/>
        <dbReference type="ChEBI" id="CHEBI:57392"/>
        <dbReference type="ChEBI" id="CHEBI:57540"/>
        <dbReference type="ChEBI" id="CHEBI:57700"/>
        <dbReference type="ChEBI" id="CHEBI:57945"/>
        <dbReference type="EC" id="1.2.1.27"/>
    </reaction>
    <physiologicalReaction direction="left-to-right" evidence="10">
        <dbReference type="Rhea" id="RHEA:20805"/>
    </physiologicalReaction>
</comment>
<sequence>MKSEMQEAVQSAKDAFKTWSHTSIMARQQVIFNFREIMKKNLKPLAAKITEEEGKTWGNADKEVFRALQIVEHACSITTLGMGESLAGIAKDMDAFSFRAPLGVCAGISAFNFPTMIPLWMIPMSIVCGNTFILKPSERDPGAVMMLMEMLQEAGLPNGVVNVIHGTFEPVTFLCDHPDVKALSFVGSDAGGKYVYERGCKNGKRVQSNMGAKCHGVIMPDADEKSIGQLVGAGFGMAGQKCMTLCVAIFVGEAKNRIPELVELSKKIKVNAGHETDAQLGPVVSPESKERICKLVQSGIDEGAKIVLDGRNPVVPGYEKGNFIGPTILTGVKPNMTCYKKELFGPVIEVMTVDTLDEAIKVINSNPYGNGTVIFTKSGSAARKFTHEVDVGQIGVNVPVPIPLPMFSFTGSRGSFLGDLNFTGKAGMEFYTQIKTVTQHWRD</sequence>
<dbReference type="NCBIfam" id="TIGR01722">
    <property type="entry name" value="MMSDH"/>
    <property type="match status" value="1"/>
</dbReference>
<keyword evidence="14" id="KW-1185">Reference proteome</keyword>
<evidence type="ECO:0000256" key="10">
    <source>
        <dbReference type="ARBA" id="ARBA00047644"/>
    </source>
</evidence>
<evidence type="ECO:0000256" key="11">
    <source>
        <dbReference type="ARBA" id="ARBA00048821"/>
    </source>
</evidence>
<evidence type="ECO:0000256" key="3">
    <source>
        <dbReference type="ARBA" id="ARBA00013048"/>
    </source>
</evidence>
<dbReference type="Pfam" id="PF00171">
    <property type="entry name" value="Aldedh"/>
    <property type="match status" value="1"/>
</dbReference>
<dbReference type="Gene3D" id="3.40.309.10">
    <property type="entry name" value="Aldehyde Dehydrogenase, Chain A, domain 2"/>
    <property type="match status" value="1"/>
</dbReference>
<comment type="subunit">
    <text evidence="2">Homotetramer.</text>
</comment>
<dbReference type="Gene3D" id="3.40.605.10">
    <property type="entry name" value="Aldehyde Dehydrogenase, Chain A, domain 1"/>
    <property type="match status" value="1"/>
</dbReference>
<dbReference type="FunFam" id="3.40.309.10:FF:000002">
    <property type="entry name" value="Methylmalonate-semialdehyde dehydrogenase (Acylating)"/>
    <property type="match status" value="1"/>
</dbReference>
<dbReference type="InterPro" id="IPR016163">
    <property type="entry name" value="Ald_DH_C"/>
</dbReference>
<evidence type="ECO:0000256" key="1">
    <source>
        <dbReference type="ARBA" id="ARBA00009986"/>
    </source>
</evidence>
<comment type="similarity">
    <text evidence="1">Belongs to the aldehyde dehydrogenase family.</text>
</comment>
<dbReference type="GO" id="GO:0005739">
    <property type="term" value="C:mitochondrion"/>
    <property type="evidence" value="ECO:0007669"/>
    <property type="project" value="TreeGrafter"/>
</dbReference>
<feature type="domain" description="Aldehyde dehydrogenase" evidence="12">
    <location>
        <begin position="3"/>
        <end position="437"/>
    </location>
</feature>
<dbReference type="OrthoDB" id="310895at2759"/>
<evidence type="ECO:0000313" key="14">
    <source>
        <dbReference type="Proteomes" id="UP000198287"/>
    </source>
</evidence>
<accession>A0A226EKY3</accession>
<evidence type="ECO:0000256" key="8">
    <source>
        <dbReference type="ARBA" id="ARBA00039517"/>
    </source>
</evidence>
<dbReference type="PANTHER" id="PTHR43866">
    <property type="entry name" value="MALONATE-SEMIALDEHYDE DEHYDROGENASE"/>
    <property type="match status" value="1"/>
</dbReference>
<organism evidence="13 14">
    <name type="scientific">Folsomia candida</name>
    <name type="common">Springtail</name>
    <dbReference type="NCBI Taxonomy" id="158441"/>
    <lineage>
        <taxon>Eukaryota</taxon>
        <taxon>Metazoa</taxon>
        <taxon>Ecdysozoa</taxon>
        <taxon>Arthropoda</taxon>
        <taxon>Hexapoda</taxon>
        <taxon>Collembola</taxon>
        <taxon>Entomobryomorpha</taxon>
        <taxon>Isotomoidea</taxon>
        <taxon>Isotomidae</taxon>
        <taxon>Proisotominae</taxon>
        <taxon>Folsomia</taxon>
    </lineage>
</organism>